<dbReference type="PANTHER" id="PTHR35276:SF1">
    <property type="entry name" value="TRNA (MNM(5)S(2)U34)-METHYLTRANSFERASE, CHLOROPLASTIC"/>
    <property type="match status" value="1"/>
</dbReference>
<dbReference type="Proteomes" id="UP000247476">
    <property type="component" value="Unassembled WGS sequence"/>
</dbReference>
<accession>A0A2V5KFW4</accession>
<dbReference type="Gene3D" id="3.40.50.150">
    <property type="entry name" value="Vaccinia Virus protein VP39"/>
    <property type="match status" value="1"/>
</dbReference>
<dbReference type="RefSeq" id="WP_110841558.1">
    <property type="nucleotide sequence ID" value="NZ_QJVJ01000008.1"/>
</dbReference>
<evidence type="ECO:0000313" key="1">
    <source>
        <dbReference type="EMBL" id="PYI53010.1"/>
    </source>
</evidence>
<name>A0A2V5KFW4_9BACL</name>
<keyword evidence="1" id="KW-0808">Transferase</keyword>
<comment type="caution">
    <text evidence="1">The sequence shown here is derived from an EMBL/GenBank/DDBJ whole genome shotgun (WGS) entry which is preliminary data.</text>
</comment>
<dbReference type="InterPro" id="IPR010719">
    <property type="entry name" value="MnmM_MeTrfase"/>
</dbReference>
<keyword evidence="2" id="KW-1185">Reference proteome</keyword>
<dbReference type="EMBL" id="QJVJ01000008">
    <property type="protein sequence ID" value="PYI53010.1"/>
    <property type="molecule type" value="Genomic_DNA"/>
</dbReference>
<dbReference type="PANTHER" id="PTHR35276">
    <property type="entry name" value="S-ADENOSYL-L-METHIONINE-DEPENDENT METHYLTRANSFERASES SUPERFAMILY PROTEIN"/>
    <property type="match status" value="1"/>
</dbReference>
<evidence type="ECO:0000313" key="2">
    <source>
        <dbReference type="Proteomes" id="UP000247476"/>
    </source>
</evidence>
<dbReference type="InterPro" id="IPR029063">
    <property type="entry name" value="SAM-dependent_MTases_sf"/>
</dbReference>
<dbReference type="GO" id="GO:0032259">
    <property type="term" value="P:methylation"/>
    <property type="evidence" value="ECO:0007669"/>
    <property type="project" value="UniProtKB-KW"/>
</dbReference>
<dbReference type="SUPFAM" id="SSF53335">
    <property type="entry name" value="S-adenosyl-L-methionine-dependent methyltransferases"/>
    <property type="match status" value="1"/>
</dbReference>
<gene>
    <name evidence="1" type="primary">mraW</name>
    <name evidence="1" type="ORF">DLM86_18595</name>
</gene>
<dbReference type="CDD" id="cd02440">
    <property type="entry name" value="AdoMet_MTases"/>
    <property type="match status" value="1"/>
</dbReference>
<dbReference type="AlphaFoldDB" id="A0A2V5KFW4"/>
<dbReference type="Pfam" id="PF06962">
    <property type="entry name" value="rRNA_methylase"/>
    <property type="match status" value="1"/>
</dbReference>
<proteinExistence type="predicted"/>
<reference evidence="1 2" key="1">
    <citation type="submission" date="2018-05" db="EMBL/GenBank/DDBJ databases">
        <title>Paenibacillus flagellatus sp. nov., isolated from selenium mineral soil.</title>
        <authorList>
            <person name="Dai X."/>
        </authorList>
    </citation>
    <scope>NUCLEOTIDE SEQUENCE [LARGE SCALE GENOMIC DNA]</scope>
    <source>
        <strain evidence="1 2">DXL2</strain>
    </source>
</reference>
<keyword evidence="1" id="KW-0489">Methyltransferase</keyword>
<organism evidence="1 2">
    <name type="scientific">Paenibacillus flagellatus</name>
    <dbReference type="NCBI Taxonomy" id="2211139"/>
    <lineage>
        <taxon>Bacteria</taxon>
        <taxon>Bacillati</taxon>
        <taxon>Bacillota</taxon>
        <taxon>Bacilli</taxon>
        <taxon>Bacillales</taxon>
        <taxon>Paenibacillaceae</taxon>
        <taxon>Paenibacillus</taxon>
    </lineage>
</organism>
<dbReference type="OrthoDB" id="9792989at2"/>
<dbReference type="GO" id="GO:0008168">
    <property type="term" value="F:methyltransferase activity"/>
    <property type="evidence" value="ECO:0007669"/>
    <property type="project" value="UniProtKB-KW"/>
</dbReference>
<sequence>MGFLSVLSFAHRCVADRIRPGDAAIDATVGTGADTAFLCKAVGPQGAVFAFDIQAEALARARERIAALPDAPKRLQLLLRSHAEMREAIPEELHGRIAAVMFNLGYLPGGDERIITRPESTIPALQTAISLLKPDGVLTVVLYPGHEGGGEEAERVERWAESLPETEYRTVVYRFANRSGHPPYVIAVERKKKPTVRAAHPFPDGHESEGTDE</sequence>
<protein>
    <submittedName>
        <fullName evidence="1">16S rRNA (Cytosine(1402)-N(4))-methyltransferase</fullName>
    </submittedName>
</protein>